<evidence type="ECO:0000313" key="2">
    <source>
        <dbReference type="EMBL" id="KAJ1187217.1"/>
    </source>
</evidence>
<gene>
    <name evidence="2" type="ORF">NDU88_003996</name>
</gene>
<comment type="caution">
    <text evidence="2">The sequence shown here is derived from an EMBL/GenBank/DDBJ whole genome shotgun (WGS) entry which is preliminary data.</text>
</comment>
<accession>A0AAV7UI24</accession>
<evidence type="ECO:0000313" key="3">
    <source>
        <dbReference type="Proteomes" id="UP001066276"/>
    </source>
</evidence>
<evidence type="ECO:0000256" key="1">
    <source>
        <dbReference type="SAM" id="MobiDB-lite"/>
    </source>
</evidence>
<feature type="region of interest" description="Disordered" evidence="1">
    <location>
        <begin position="98"/>
        <end position="149"/>
    </location>
</feature>
<keyword evidence="3" id="KW-1185">Reference proteome</keyword>
<name>A0AAV7UI24_PLEWA</name>
<dbReference type="EMBL" id="JANPWB010000005">
    <property type="protein sequence ID" value="KAJ1187217.1"/>
    <property type="molecule type" value="Genomic_DNA"/>
</dbReference>
<proteinExistence type="predicted"/>
<feature type="compositionally biased region" description="Polar residues" evidence="1">
    <location>
        <begin position="112"/>
        <end position="127"/>
    </location>
</feature>
<organism evidence="2 3">
    <name type="scientific">Pleurodeles waltl</name>
    <name type="common">Iberian ribbed newt</name>
    <dbReference type="NCBI Taxonomy" id="8319"/>
    <lineage>
        <taxon>Eukaryota</taxon>
        <taxon>Metazoa</taxon>
        <taxon>Chordata</taxon>
        <taxon>Craniata</taxon>
        <taxon>Vertebrata</taxon>
        <taxon>Euteleostomi</taxon>
        <taxon>Amphibia</taxon>
        <taxon>Batrachia</taxon>
        <taxon>Caudata</taxon>
        <taxon>Salamandroidea</taxon>
        <taxon>Salamandridae</taxon>
        <taxon>Pleurodelinae</taxon>
        <taxon>Pleurodeles</taxon>
    </lineage>
</organism>
<dbReference type="AlphaFoldDB" id="A0AAV7UI24"/>
<protein>
    <submittedName>
        <fullName evidence="2">Uncharacterized protein</fullName>
    </submittedName>
</protein>
<sequence length="189" mass="19963">MSSRPGRPSHGLSPAPFRSLAASTPSLGQRGTAAALYTLRCLARLFTTVARTVRLRAGVGPHHYSPPRPLPFFSAVGPAPQGHRDPAPLKRVLSLASTGGAVPDSKRLNAAPQDQDQAQTRPGSSAPTPALELPSSSARRSSWAEPWAPPNTCPGPLPAGYIPPFQNGHCNSGNQQYQERVQHAQEVAC</sequence>
<dbReference type="Proteomes" id="UP001066276">
    <property type="component" value="Chromosome 3_1"/>
</dbReference>
<reference evidence="2" key="1">
    <citation type="journal article" date="2022" name="bioRxiv">
        <title>Sequencing and chromosome-scale assembly of the giantPleurodeles waltlgenome.</title>
        <authorList>
            <person name="Brown T."/>
            <person name="Elewa A."/>
            <person name="Iarovenko S."/>
            <person name="Subramanian E."/>
            <person name="Araus A.J."/>
            <person name="Petzold A."/>
            <person name="Susuki M."/>
            <person name="Suzuki K.-i.T."/>
            <person name="Hayashi T."/>
            <person name="Toyoda A."/>
            <person name="Oliveira C."/>
            <person name="Osipova E."/>
            <person name="Leigh N.D."/>
            <person name="Simon A."/>
            <person name="Yun M.H."/>
        </authorList>
    </citation>
    <scope>NUCLEOTIDE SEQUENCE</scope>
    <source>
        <strain evidence="2">20211129_DDA</strain>
        <tissue evidence="2">Liver</tissue>
    </source>
</reference>